<keyword evidence="3" id="KW-1185">Reference proteome</keyword>
<protein>
    <submittedName>
        <fullName evidence="2">Uncharacterized protein</fullName>
    </submittedName>
</protein>
<dbReference type="HOGENOM" id="CLU_2298262_0_0_1"/>
<dbReference type="Proteomes" id="UP000016930">
    <property type="component" value="Unassembled WGS sequence"/>
</dbReference>
<feature type="region of interest" description="Disordered" evidence="1">
    <location>
        <begin position="35"/>
        <end position="101"/>
    </location>
</feature>
<organism evidence="2 3">
    <name type="scientific">Ceriporiopsis subvermispora (strain B)</name>
    <name type="common">White-rot fungus</name>
    <name type="synonym">Gelatoporia subvermispora</name>
    <dbReference type="NCBI Taxonomy" id="914234"/>
    <lineage>
        <taxon>Eukaryota</taxon>
        <taxon>Fungi</taxon>
        <taxon>Dikarya</taxon>
        <taxon>Basidiomycota</taxon>
        <taxon>Agaricomycotina</taxon>
        <taxon>Agaricomycetes</taxon>
        <taxon>Polyporales</taxon>
        <taxon>Gelatoporiaceae</taxon>
        <taxon>Gelatoporia</taxon>
    </lineage>
</organism>
<proteinExistence type="predicted"/>
<sequence>VAASDELDVTTEFSGIARLRQGITPSGVYIDEATGLQRARTLGGPAPDRDRSPGPRTRTAARQDNHQHRHTRRRRLALRPCVARARPHRRAPCRPRGARAQ</sequence>
<reference evidence="2 3" key="1">
    <citation type="journal article" date="2012" name="Proc. Natl. Acad. Sci. U.S.A.">
        <title>Comparative genomics of Ceriporiopsis subvermispora and Phanerochaete chrysosporium provide insight into selective ligninolysis.</title>
        <authorList>
            <person name="Fernandez-Fueyo E."/>
            <person name="Ruiz-Duenas F.J."/>
            <person name="Ferreira P."/>
            <person name="Floudas D."/>
            <person name="Hibbett D.S."/>
            <person name="Canessa P."/>
            <person name="Larrondo L.F."/>
            <person name="James T.Y."/>
            <person name="Seelenfreund D."/>
            <person name="Lobos S."/>
            <person name="Polanco R."/>
            <person name="Tello M."/>
            <person name="Honda Y."/>
            <person name="Watanabe T."/>
            <person name="Watanabe T."/>
            <person name="Ryu J.S."/>
            <person name="Kubicek C.P."/>
            <person name="Schmoll M."/>
            <person name="Gaskell J."/>
            <person name="Hammel K.E."/>
            <person name="St John F.J."/>
            <person name="Vanden Wymelenberg A."/>
            <person name="Sabat G."/>
            <person name="Splinter BonDurant S."/>
            <person name="Syed K."/>
            <person name="Yadav J.S."/>
            <person name="Doddapaneni H."/>
            <person name="Subramanian V."/>
            <person name="Lavin J.L."/>
            <person name="Oguiza J.A."/>
            <person name="Perez G."/>
            <person name="Pisabarro A.G."/>
            <person name="Ramirez L."/>
            <person name="Santoyo F."/>
            <person name="Master E."/>
            <person name="Coutinho P.M."/>
            <person name="Henrissat B."/>
            <person name="Lombard V."/>
            <person name="Magnuson J.K."/>
            <person name="Kuees U."/>
            <person name="Hori C."/>
            <person name="Igarashi K."/>
            <person name="Samejima M."/>
            <person name="Held B.W."/>
            <person name="Barry K.W."/>
            <person name="LaButti K.M."/>
            <person name="Lapidus A."/>
            <person name="Lindquist E.A."/>
            <person name="Lucas S.M."/>
            <person name="Riley R."/>
            <person name="Salamov A.A."/>
            <person name="Hoffmeister D."/>
            <person name="Schwenk D."/>
            <person name="Hadar Y."/>
            <person name="Yarden O."/>
            <person name="de Vries R.P."/>
            <person name="Wiebenga A."/>
            <person name="Stenlid J."/>
            <person name="Eastwood D."/>
            <person name="Grigoriev I.V."/>
            <person name="Berka R.M."/>
            <person name="Blanchette R.A."/>
            <person name="Kersten P."/>
            <person name="Martinez A.T."/>
            <person name="Vicuna R."/>
            <person name="Cullen D."/>
        </authorList>
    </citation>
    <scope>NUCLEOTIDE SEQUENCE [LARGE SCALE GENOMIC DNA]</scope>
    <source>
        <strain evidence="2 3">B</strain>
    </source>
</reference>
<accession>M2QEC5</accession>
<evidence type="ECO:0000313" key="3">
    <source>
        <dbReference type="Proteomes" id="UP000016930"/>
    </source>
</evidence>
<name>M2QEC5_CERS8</name>
<gene>
    <name evidence="2" type="ORF">CERSUDRAFT_127834</name>
</gene>
<evidence type="ECO:0000313" key="2">
    <source>
        <dbReference type="EMBL" id="EMD30365.1"/>
    </source>
</evidence>
<feature type="compositionally biased region" description="Basic residues" evidence="1">
    <location>
        <begin position="67"/>
        <end position="77"/>
    </location>
</feature>
<feature type="compositionally biased region" description="Basic residues" evidence="1">
    <location>
        <begin position="85"/>
        <end position="101"/>
    </location>
</feature>
<dbReference type="EMBL" id="KB446248">
    <property type="protein sequence ID" value="EMD30365.1"/>
    <property type="molecule type" value="Genomic_DNA"/>
</dbReference>
<feature type="non-terminal residue" evidence="2">
    <location>
        <position position="1"/>
    </location>
</feature>
<dbReference type="AlphaFoldDB" id="M2QEC5"/>
<evidence type="ECO:0000256" key="1">
    <source>
        <dbReference type="SAM" id="MobiDB-lite"/>
    </source>
</evidence>